<dbReference type="AlphaFoldDB" id="A0A5K4FDR7"/>
<evidence type="ECO:0000313" key="2">
    <source>
        <dbReference type="WBParaSite" id="Smp_345820.1"/>
    </source>
</evidence>
<proteinExistence type="predicted"/>
<evidence type="ECO:0000313" key="1">
    <source>
        <dbReference type="Proteomes" id="UP000008854"/>
    </source>
</evidence>
<reference evidence="1" key="1">
    <citation type="journal article" date="2012" name="PLoS Negl. Trop. Dis.">
        <title>A systematically improved high quality genome and transcriptome of the human blood fluke Schistosoma mansoni.</title>
        <authorList>
            <person name="Protasio A.V."/>
            <person name="Tsai I.J."/>
            <person name="Babbage A."/>
            <person name="Nichol S."/>
            <person name="Hunt M."/>
            <person name="Aslett M.A."/>
            <person name="De Silva N."/>
            <person name="Velarde G.S."/>
            <person name="Anderson T.J."/>
            <person name="Clark R.C."/>
            <person name="Davidson C."/>
            <person name="Dillon G.P."/>
            <person name="Holroyd N.E."/>
            <person name="LoVerde P.T."/>
            <person name="Lloyd C."/>
            <person name="McQuillan J."/>
            <person name="Oliveira G."/>
            <person name="Otto T.D."/>
            <person name="Parker-Manuel S.J."/>
            <person name="Quail M.A."/>
            <person name="Wilson R.A."/>
            <person name="Zerlotini A."/>
            <person name="Dunne D.W."/>
            <person name="Berriman M."/>
        </authorList>
    </citation>
    <scope>NUCLEOTIDE SEQUENCE [LARGE SCALE GENOMIC DNA]</scope>
    <source>
        <strain evidence="1">Puerto Rican</strain>
    </source>
</reference>
<dbReference type="Proteomes" id="UP000008854">
    <property type="component" value="Unassembled WGS sequence"/>
</dbReference>
<keyword evidence="1" id="KW-1185">Reference proteome</keyword>
<accession>A0A5K4FDR7</accession>
<dbReference type="InParanoid" id="A0A5K4FDR7"/>
<sequence length="175" mass="19395">MTLKHTSIVNEVEKLQLFNVQLTVAPNTSATYSVLIHNPGKLQVEPCSVDYLLTENNSTKNMNYSSIVPSSFVVTLPITSMVQPIFITPVPKTPVVTIEKVEPRSSQPAVNFSTVVEVRVKFIKDFVYIPIIFQLQVNSSEAIIIRQSIQTIGYLLKTVAPVGSDLSVKPCWTIC</sequence>
<reference evidence="2" key="2">
    <citation type="submission" date="2019-11" db="UniProtKB">
        <authorList>
            <consortium name="WormBaseParasite"/>
        </authorList>
    </citation>
    <scope>IDENTIFICATION</scope>
    <source>
        <strain evidence="2">Puerto Rican</strain>
    </source>
</reference>
<protein>
    <submittedName>
        <fullName evidence="2">Hydrocephalus-inducing protein homolog</fullName>
    </submittedName>
</protein>
<dbReference type="WBParaSite" id="Smp_345820.1">
    <property type="protein sequence ID" value="Smp_345820.1"/>
    <property type="gene ID" value="Smp_345820"/>
</dbReference>
<organism evidence="1 2">
    <name type="scientific">Schistosoma mansoni</name>
    <name type="common">Blood fluke</name>
    <dbReference type="NCBI Taxonomy" id="6183"/>
    <lineage>
        <taxon>Eukaryota</taxon>
        <taxon>Metazoa</taxon>
        <taxon>Spiralia</taxon>
        <taxon>Lophotrochozoa</taxon>
        <taxon>Platyhelminthes</taxon>
        <taxon>Trematoda</taxon>
        <taxon>Digenea</taxon>
        <taxon>Strigeidida</taxon>
        <taxon>Schistosomatoidea</taxon>
        <taxon>Schistosomatidae</taxon>
        <taxon>Schistosoma</taxon>
    </lineage>
</organism>
<name>A0A5K4FDR7_SCHMA</name>